<dbReference type="Gene3D" id="1.20.5.510">
    <property type="entry name" value="Single helix bin"/>
    <property type="match status" value="1"/>
</dbReference>
<organism evidence="7 8">
    <name type="scientific">Coprinellus micaceus</name>
    <name type="common">Glistening ink-cap mushroom</name>
    <name type="synonym">Coprinus micaceus</name>
    <dbReference type="NCBI Taxonomy" id="71717"/>
    <lineage>
        <taxon>Eukaryota</taxon>
        <taxon>Fungi</taxon>
        <taxon>Dikarya</taxon>
        <taxon>Basidiomycota</taxon>
        <taxon>Agaricomycotina</taxon>
        <taxon>Agaricomycetes</taxon>
        <taxon>Agaricomycetidae</taxon>
        <taxon>Agaricales</taxon>
        <taxon>Agaricineae</taxon>
        <taxon>Psathyrellaceae</taxon>
        <taxon>Coprinellus</taxon>
    </lineage>
</organism>
<keyword evidence="2 6" id="KW-0812">Transmembrane</keyword>
<gene>
    <name evidence="7" type="ORF">FA13DRAFT_1729516</name>
</gene>
<protein>
    <recommendedName>
        <fullName evidence="9">Mid2 domain-containing protein</fullName>
    </recommendedName>
</protein>
<evidence type="ECO:0000256" key="6">
    <source>
        <dbReference type="SAM" id="Phobius"/>
    </source>
</evidence>
<feature type="region of interest" description="Disordered" evidence="5">
    <location>
        <begin position="308"/>
        <end position="464"/>
    </location>
</feature>
<evidence type="ECO:0000256" key="4">
    <source>
        <dbReference type="ARBA" id="ARBA00023136"/>
    </source>
</evidence>
<accession>A0A4Y7TJ97</accession>
<dbReference type="OrthoDB" id="3267813at2759"/>
<evidence type="ECO:0000256" key="1">
    <source>
        <dbReference type="ARBA" id="ARBA00004167"/>
    </source>
</evidence>
<feature type="compositionally biased region" description="Polar residues" evidence="5">
    <location>
        <begin position="354"/>
        <end position="365"/>
    </location>
</feature>
<keyword evidence="8" id="KW-1185">Reference proteome</keyword>
<dbReference type="PANTHER" id="PTHR15549:SF26">
    <property type="entry name" value="AXIAL BUDDING PATTERN PROTEIN 2-RELATED"/>
    <property type="match status" value="1"/>
</dbReference>
<feature type="transmembrane region" description="Helical" evidence="6">
    <location>
        <begin position="278"/>
        <end position="300"/>
    </location>
</feature>
<evidence type="ECO:0000313" key="8">
    <source>
        <dbReference type="Proteomes" id="UP000298030"/>
    </source>
</evidence>
<feature type="compositionally biased region" description="Polar residues" evidence="5">
    <location>
        <begin position="373"/>
        <end position="385"/>
    </location>
</feature>
<dbReference type="EMBL" id="QPFP01000010">
    <property type="protein sequence ID" value="TEB34051.1"/>
    <property type="molecule type" value="Genomic_DNA"/>
</dbReference>
<evidence type="ECO:0000256" key="5">
    <source>
        <dbReference type="SAM" id="MobiDB-lite"/>
    </source>
</evidence>
<dbReference type="GO" id="GO:0016020">
    <property type="term" value="C:membrane"/>
    <property type="evidence" value="ECO:0007669"/>
    <property type="project" value="UniProtKB-SubCell"/>
</dbReference>
<feature type="compositionally biased region" description="Low complexity" evidence="5">
    <location>
        <begin position="455"/>
        <end position="464"/>
    </location>
</feature>
<dbReference type="Proteomes" id="UP000298030">
    <property type="component" value="Unassembled WGS sequence"/>
</dbReference>
<sequence>MRSTSSRISYALPFFFYQATSAAAYSWYFKDPPKQCTDVVIDISGSDGKPPYRVLIIPYGPSPLANNVEARTILDIPFDASSTSLSFKLKYPENSQFVAVVSDANGFGSGGTSVAAQVAASDDGSCFDSTTSVSPQFFFNIEPANQIVQCTDTRLWWDPSSVRGTPNFLGVIPGGQSFAIPRGPLSQVASQGTGFTWNANLRSGTTLILVGGDDRGNGTAGSSLNVVSAGINPNTNCLNTTSPSSTPGSPAGGSYPTGTSSAGGGGDSSSSGGSNTGAIVGGVVGGVVALIAVLLLFYFLRKRQRERARHREKPLNIIDQDEDGDDSEPNDHRRNDLPQFYQPEPFTVPDPTIAGSTADTDSISGSRRPLSDGTMTTSWYTSQRPGTPDGSAVLGAGTATSRKGAPPRMMRPVNIIQHDDAGPSYPPPPPPGEDEAETIELPPAYTALKTPDSQGPPAASGSSS</sequence>
<evidence type="ECO:0008006" key="9">
    <source>
        <dbReference type="Google" id="ProtNLM"/>
    </source>
</evidence>
<keyword evidence="3 6" id="KW-1133">Transmembrane helix</keyword>
<reference evidence="7 8" key="1">
    <citation type="journal article" date="2019" name="Nat. Ecol. Evol.">
        <title>Megaphylogeny resolves global patterns of mushroom evolution.</title>
        <authorList>
            <person name="Varga T."/>
            <person name="Krizsan K."/>
            <person name="Foldi C."/>
            <person name="Dima B."/>
            <person name="Sanchez-Garcia M."/>
            <person name="Sanchez-Ramirez S."/>
            <person name="Szollosi G.J."/>
            <person name="Szarkandi J.G."/>
            <person name="Papp V."/>
            <person name="Albert L."/>
            <person name="Andreopoulos W."/>
            <person name="Angelini C."/>
            <person name="Antonin V."/>
            <person name="Barry K.W."/>
            <person name="Bougher N.L."/>
            <person name="Buchanan P."/>
            <person name="Buyck B."/>
            <person name="Bense V."/>
            <person name="Catcheside P."/>
            <person name="Chovatia M."/>
            <person name="Cooper J."/>
            <person name="Damon W."/>
            <person name="Desjardin D."/>
            <person name="Finy P."/>
            <person name="Geml J."/>
            <person name="Haridas S."/>
            <person name="Hughes K."/>
            <person name="Justo A."/>
            <person name="Karasinski D."/>
            <person name="Kautmanova I."/>
            <person name="Kiss B."/>
            <person name="Kocsube S."/>
            <person name="Kotiranta H."/>
            <person name="LaButti K.M."/>
            <person name="Lechner B.E."/>
            <person name="Liimatainen K."/>
            <person name="Lipzen A."/>
            <person name="Lukacs Z."/>
            <person name="Mihaltcheva S."/>
            <person name="Morgado L.N."/>
            <person name="Niskanen T."/>
            <person name="Noordeloos M.E."/>
            <person name="Ohm R.A."/>
            <person name="Ortiz-Santana B."/>
            <person name="Ovrebo C."/>
            <person name="Racz N."/>
            <person name="Riley R."/>
            <person name="Savchenko A."/>
            <person name="Shiryaev A."/>
            <person name="Soop K."/>
            <person name="Spirin V."/>
            <person name="Szebenyi C."/>
            <person name="Tomsovsky M."/>
            <person name="Tulloss R.E."/>
            <person name="Uehling J."/>
            <person name="Grigoriev I.V."/>
            <person name="Vagvolgyi C."/>
            <person name="Papp T."/>
            <person name="Martin F.M."/>
            <person name="Miettinen O."/>
            <person name="Hibbett D.S."/>
            <person name="Nagy L.G."/>
        </authorList>
    </citation>
    <scope>NUCLEOTIDE SEQUENCE [LARGE SCALE GENOMIC DNA]</scope>
    <source>
        <strain evidence="7 8">FP101781</strain>
    </source>
</reference>
<name>A0A4Y7TJ97_COPMI</name>
<dbReference type="STRING" id="71717.A0A4Y7TJ97"/>
<dbReference type="AlphaFoldDB" id="A0A4Y7TJ97"/>
<feature type="region of interest" description="Disordered" evidence="5">
    <location>
        <begin position="237"/>
        <end position="273"/>
    </location>
</feature>
<evidence type="ECO:0000256" key="2">
    <source>
        <dbReference type="ARBA" id="ARBA00022692"/>
    </source>
</evidence>
<comment type="subcellular location">
    <subcellularLocation>
        <location evidence="1">Membrane</location>
        <topology evidence="1">Single-pass membrane protein</topology>
    </subcellularLocation>
</comment>
<feature type="compositionally biased region" description="Low complexity" evidence="5">
    <location>
        <begin position="240"/>
        <end position="260"/>
    </location>
</feature>
<feature type="compositionally biased region" description="Acidic residues" evidence="5">
    <location>
        <begin position="319"/>
        <end position="328"/>
    </location>
</feature>
<dbReference type="InterPro" id="IPR051694">
    <property type="entry name" value="Immunoregulatory_rcpt-like"/>
</dbReference>
<evidence type="ECO:0000313" key="7">
    <source>
        <dbReference type="EMBL" id="TEB34051.1"/>
    </source>
</evidence>
<dbReference type="GO" id="GO:0071944">
    <property type="term" value="C:cell periphery"/>
    <property type="evidence" value="ECO:0007669"/>
    <property type="project" value="UniProtKB-ARBA"/>
</dbReference>
<dbReference type="PANTHER" id="PTHR15549">
    <property type="entry name" value="PAIRED IMMUNOGLOBULIN-LIKE TYPE 2 RECEPTOR"/>
    <property type="match status" value="1"/>
</dbReference>
<keyword evidence="4 6" id="KW-0472">Membrane</keyword>
<comment type="caution">
    <text evidence="7">The sequence shown here is derived from an EMBL/GenBank/DDBJ whole genome shotgun (WGS) entry which is preliminary data.</text>
</comment>
<evidence type="ECO:0000256" key="3">
    <source>
        <dbReference type="ARBA" id="ARBA00022989"/>
    </source>
</evidence>
<proteinExistence type="predicted"/>